<feature type="compositionally biased region" description="Low complexity" evidence="1">
    <location>
        <begin position="424"/>
        <end position="435"/>
    </location>
</feature>
<evidence type="ECO:0000313" key="3">
    <source>
        <dbReference type="Proteomes" id="UP000807353"/>
    </source>
</evidence>
<feature type="compositionally biased region" description="Polar residues" evidence="1">
    <location>
        <begin position="388"/>
        <end position="397"/>
    </location>
</feature>
<feature type="region of interest" description="Disordered" evidence="1">
    <location>
        <begin position="171"/>
        <end position="200"/>
    </location>
</feature>
<feature type="compositionally biased region" description="Polar residues" evidence="1">
    <location>
        <begin position="471"/>
        <end position="486"/>
    </location>
</feature>
<dbReference type="AlphaFoldDB" id="A0A9P5Y4S2"/>
<feature type="region of interest" description="Disordered" evidence="1">
    <location>
        <begin position="110"/>
        <end position="148"/>
    </location>
</feature>
<name>A0A9P5Y4S2_9AGAR</name>
<feature type="region of interest" description="Disordered" evidence="1">
    <location>
        <begin position="362"/>
        <end position="486"/>
    </location>
</feature>
<feature type="compositionally biased region" description="Basic residues" evidence="1">
    <location>
        <begin position="11"/>
        <end position="21"/>
    </location>
</feature>
<feature type="compositionally biased region" description="Polar residues" evidence="1">
    <location>
        <begin position="123"/>
        <end position="132"/>
    </location>
</feature>
<dbReference type="EMBL" id="MU150286">
    <property type="protein sequence ID" value="KAF9461296.1"/>
    <property type="molecule type" value="Genomic_DNA"/>
</dbReference>
<feature type="compositionally biased region" description="Polar residues" evidence="1">
    <location>
        <begin position="362"/>
        <end position="375"/>
    </location>
</feature>
<reference evidence="2" key="1">
    <citation type="submission" date="2020-11" db="EMBL/GenBank/DDBJ databases">
        <authorList>
            <consortium name="DOE Joint Genome Institute"/>
            <person name="Ahrendt S."/>
            <person name="Riley R."/>
            <person name="Andreopoulos W."/>
            <person name="Labutti K."/>
            <person name="Pangilinan J."/>
            <person name="Ruiz-Duenas F.J."/>
            <person name="Barrasa J.M."/>
            <person name="Sanchez-Garcia M."/>
            <person name="Camarero S."/>
            <person name="Miyauchi S."/>
            <person name="Serrano A."/>
            <person name="Linde D."/>
            <person name="Babiker R."/>
            <person name="Drula E."/>
            <person name="Ayuso-Fernandez I."/>
            <person name="Pacheco R."/>
            <person name="Padilla G."/>
            <person name="Ferreira P."/>
            <person name="Barriuso J."/>
            <person name="Kellner H."/>
            <person name="Castanera R."/>
            <person name="Alfaro M."/>
            <person name="Ramirez L."/>
            <person name="Pisabarro A.G."/>
            <person name="Kuo A."/>
            <person name="Tritt A."/>
            <person name="Lipzen A."/>
            <person name="He G."/>
            <person name="Yan M."/>
            <person name="Ng V."/>
            <person name="Cullen D."/>
            <person name="Martin F."/>
            <person name="Rosso M.-N."/>
            <person name="Henrissat B."/>
            <person name="Hibbett D."/>
            <person name="Martinez A.T."/>
            <person name="Grigoriev I.V."/>
        </authorList>
    </citation>
    <scope>NUCLEOTIDE SEQUENCE</scope>
    <source>
        <strain evidence="2">CBS 247.69</strain>
    </source>
</reference>
<feature type="compositionally biased region" description="Polar residues" evidence="1">
    <location>
        <begin position="404"/>
        <end position="423"/>
    </location>
</feature>
<feature type="region of interest" description="Disordered" evidence="1">
    <location>
        <begin position="266"/>
        <end position="290"/>
    </location>
</feature>
<comment type="caution">
    <text evidence="2">The sequence shown here is derived from an EMBL/GenBank/DDBJ whole genome shotgun (WGS) entry which is preliminary data.</text>
</comment>
<evidence type="ECO:0000313" key="2">
    <source>
        <dbReference type="EMBL" id="KAF9461296.1"/>
    </source>
</evidence>
<gene>
    <name evidence="2" type="ORF">BDZ94DRAFT_823310</name>
</gene>
<sequence>MLRPTVSPLTHARRSVTRKVPRPPQPSPRLSPIGSARILAPNSDISLSLSQSQSESQDESSQRSYLSKPSLSDGSMLRPSLLSNRVVYRERSPSRDSRKENLWVLPDNISDKADDEMDDNHSDYGSTHNSLFSGDPSDSENSTYDADHSSLEPIRLREGAFSQINHTVLREQQPSQSQNDHVSASMVVHPASSQQQSEKKLHVTPLEGSYGAGNGQRIQPINTTIGSEYILEAQIFNNHVNEMHSDLPVSTQPQISQTRVKRPFVTPANVGENPESLTQVHPPRKAHSPSISEIVSKTPFTNDQMAGMGDVQPMIRKLHTSMSSGFQRHTNVITHDAKAWIAPSFFRPSSSINIDGSSATFSRSATNLKDQSNSPAKRRNPGGLFENIVTNNQTPKWQTAFRGDQNSDPSAHINSPSLSNFNQSKSHNSSVKSGSFTTETSKLRKRARDSGRVSQTSSSCSHKKRKISYSPPINGQVSNAKSTPSDQKFNTKILGGWCHGLDRPVLLSTIDDPHAPSEEDVVTWHRLKDICLRIDRKREMESL</sequence>
<proteinExistence type="predicted"/>
<protein>
    <submittedName>
        <fullName evidence="2">Uncharacterized protein</fullName>
    </submittedName>
</protein>
<dbReference type="Proteomes" id="UP000807353">
    <property type="component" value="Unassembled WGS sequence"/>
</dbReference>
<feature type="region of interest" description="Disordered" evidence="1">
    <location>
        <begin position="1"/>
        <end position="78"/>
    </location>
</feature>
<accession>A0A9P5Y4S2</accession>
<feature type="compositionally biased region" description="Low complexity" evidence="1">
    <location>
        <begin position="43"/>
        <end position="55"/>
    </location>
</feature>
<feature type="compositionally biased region" description="Polar residues" evidence="1">
    <location>
        <begin position="171"/>
        <end position="182"/>
    </location>
</feature>
<evidence type="ECO:0000256" key="1">
    <source>
        <dbReference type="SAM" id="MobiDB-lite"/>
    </source>
</evidence>
<keyword evidence="3" id="KW-1185">Reference proteome</keyword>
<organism evidence="2 3">
    <name type="scientific">Collybia nuda</name>
    <dbReference type="NCBI Taxonomy" id="64659"/>
    <lineage>
        <taxon>Eukaryota</taxon>
        <taxon>Fungi</taxon>
        <taxon>Dikarya</taxon>
        <taxon>Basidiomycota</taxon>
        <taxon>Agaricomycotina</taxon>
        <taxon>Agaricomycetes</taxon>
        <taxon>Agaricomycetidae</taxon>
        <taxon>Agaricales</taxon>
        <taxon>Tricholomatineae</taxon>
        <taxon>Clitocybaceae</taxon>
        <taxon>Collybia</taxon>
    </lineage>
</organism>